<protein>
    <submittedName>
        <fullName evidence="5">NADH-FMN oxidoreductase RutF, flavin reductase (DIM6/NTAB) family</fullName>
    </submittedName>
</protein>
<keyword evidence="6" id="KW-1185">Reference proteome</keyword>
<name>A0A1H7LNX9_9SPHI</name>
<evidence type="ECO:0000259" key="4">
    <source>
        <dbReference type="SMART" id="SM00903"/>
    </source>
</evidence>
<evidence type="ECO:0000256" key="2">
    <source>
        <dbReference type="ARBA" id="ARBA00022630"/>
    </source>
</evidence>
<dbReference type="GO" id="GO:0016646">
    <property type="term" value="F:oxidoreductase activity, acting on the CH-NH group of donors, NAD or NADP as acceptor"/>
    <property type="evidence" value="ECO:0007669"/>
    <property type="project" value="UniProtKB-ARBA"/>
</dbReference>
<dbReference type="InterPro" id="IPR012349">
    <property type="entry name" value="Split_barrel_FMN-bd"/>
</dbReference>
<dbReference type="InterPro" id="IPR002563">
    <property type="entry name" value="Flavin_Rdtase-like_dom"/>
</dbReference>
<feature type="domain" description="Flavin reductase like" evidence="4">
    <location>
        <begin position="17"/>
        <end position="162"/>
    </location>
</feature>
<comment type="cofactor">
    <cofactor evidence="1">
        <name>FMN</name>
        <dbReference type="ChEBI" id="CHEBI:58210"/>
    </cofactor>
</comment>
<comment type="similarity">
    <text evidence="3">Belongs to the flavoredoxin family.</text>
</comment>
<sequence length="189" mass="21357">MTGGSDMKNFPLHKVVRLIEPGPVVMVSTLYHGRANLMTMGFHMMMQHDPPLIGAIVGPWDYSYDALHTTGECVIAIPGVDLIDKVVDIGNCSGNEVDKFAHFAFTRRKAKQVAPPLVDECLANIECRVADTQLVGQYDFFILEAVQAWINPERKEQRIFHHKGDGTFSVAGRTLNRQDRMIRWKQFQD</sequence>
<keyword evidence="2" id="KW-0285">Flavoprotein</keyword>
<reference evidence="6" key="1">
    <citation type="submission" date="2016-10" db="EMBL/GenBank/DDBJ databases">
        <authorList>
            <person name="Varghese N."/>
            <person name="Submissions S."/>
        </authorList>
    </citation>
    <scope>NUCLEOTIDE SEQUENCE [LARGE SCALE GENOMIC DNA]</scope>
    <source>
        <strain evidence="6">Jip14</strain>
    </source>
</reference>
<dbReference type="AlphaFoldDB" id="A0A1H7LNX9"/>
<dbReference type="Proteomes" id="UP000198916">
    <property type="component" value="Unassembled WGS sequence"/>
</dbReference>
<evidence type="ECO:0000313" key="6">
    <source>
        <dbReference type="Proteomes" id="UP000198916"/>
    </source>
</evidence>
<evidence type="ECO:0000256" key="3">
    <source>
        <dbReference type="ARBA" id="ARBA00038054"/>
    </source>
</evidence>
<dbReference type="SMART" id="SM00903">
    <property type="entry name" value="Flavin_Reduct"/>
    <property type="match status" value="1"/>
</dbReference>
<dbReference type="Pfam" id="PF01613">
    <property type="entry name" value="Flavin_Reduct"/>
    <property type="match status" value="1"/>
</dbReference>
<gene>
    <name evidence="5" type="ORF">SAMN05421740_103222</name>
</gene>
<dbReference type="PANTHER" id="PTHR43567">
    <property type="entry name" value="FLAVOREDOXIN-RELATED-RELATED"/>
    <property type="match status" value="1"/>
</dbReference>
<dbReference type="Gene3D" id="2.30.110.10">
    <property type="entry name" value="Electron Transport, Fmn-binding Protein, Chain A"/>
    <property type="match status" value="1"/>
</dbReference>
<organism evidence="5 6">
    <name type="scientific">Parapedobacter koreensis</name>
    <dbReference type="NCBI Taxonomy" id="332977"/>
    <lineage>
        <taxon>Bacteria</taxon>
        <taxon>Pseudomonadati</taxon>
        <taxon>Bacteroidota</taxon>
        <taxon>Sphingobacteriia</taxon>
        <taxon>Sphingobacteriales</taxon>
        <taxon>Sphingobacteriaceae</taxon>
        <taxon>Parapedobacter</taxon>
    </lineage>
</organism>
<dbReference type="SUPFAM" id="SSF50475">
    <property type="entry name" value="FMN-binding split barrel"/>
    <property type="match status" value="1"/>
</dbReference>
<dbReference type="GO" id="GO:0010181">
    <property type="term" value="F:FMN binding"/>
    <property type="evidence" value="ECO:0007669"/>
    <property type="project" value="InterPro"/>
</dbReference>
<accession>A0A1H7LNX9</accession>
<dbReference type="STRING" id="332977.SAMN05421740_103222"/>
<evidence type="ECO:0000256" key="1">
    <source>
        <dbReference type="ARBA" id="ARBA00001917"/>
    </source>
</evidence>
<proteinExistence type="inferred from homology"/>
<dbReference type="PANTHER" id="PTHR43567:SF1">
    <property type="entry name" value="FLAVOREDOXIN"/>
    <property type="match status" value="1"/>
</dbReference>
<evidence type="ECO:0000313" key="5">
    <source>
        <dbReference type="EMBL" id="SEL00653.1"/>
    </source>
</evidence>
<dbReference type="EMBL" id="FNZR01000003">
    <property type="protein sequence ID" value="SEL00653.1"/>
    <property type="molecule type" value="Genomic_DNA"/>
</dbReference>
<dbReference type="InterPro" id="IPR052174">
    <property type="entry name" value="Flavoredoxin"/>
</dbReference>